<evidence type="ECO:0000256" key="5">
    <source>
        <dbReference type="ARBA" id="ARBA00023002"/>
    </source>
</evidence>
<proteinExistence type="inferred from homology"/>
<dbReference type="InterPro" id="IPR002401">
    <property type="entry name" value="Cyt_P450_E_grp-I"/>
</dbReference>
<sequence>MLADSLLKSKLLPLVQKFGSDWITICLICGACVIVWQLSAALVRYARLRHIPSPSIFASTSYLWLARSTYSGKQYWIHRDLHKKYGPLVRIGPNEITTDDPEILKKIASTSSDYSRATWYLTGRFNPYHDNLFTILEPKPHKRIKDRSMPAYLGRDTPGLEIIINQYVEKLVDVLRERYLAPRPGQQDSPLLNLGLITNFFTMDVITKLGFGHEIGYLRDEKDHYNFLSQVHSLWPQMSTSADVPWIREILFSTPFLILLGPKHTDKKGFGALMGAAKEHVDRRFDSGEKEKHDMLETFMKQGLTRAECEAEALFLLLSGTESTACAIRQILVYAITNPVVYNKLKEEVASACRDGNISYPIRISEAKKLPYLQAVIYEGIRMRPPLLGLFPKVVPSPGETFHGKFIPAGTAICTNGASLQRSKALFGPDADVYNPERFMALESPEIRKKMEMNVELVFGYGQWMCAGKTIAFMELNKVIFELFRAFEMNLHDPMRPCHVDSYGVFVEKDLKIRLSSASTTF</sequence>
<accession>A0A6S6VR96</accession>
<dbReference type="GO" id="GO:0005506">
    <property type="term" value="F:iron ion binding"/>
    <property type="evidence" value="ECO:0007669"/>
    <property type="project" value="InterPro"/>
</dbReference>
<dbReference type="PRINTS" id="PR00385">
    <property type="entry name" value="P450"/>
</dbReference>
<dbReference type="EMBL" id="HG992977">
    <property type="protein sequence ID" value="CAE7002695.1"/>
    <property type="molecule type" value="Genomic_DNA"/>
</dbReference>
<keyword evidence="7" id="KW-0503">Monooxygenase</keyword>
<evidence type="ECO:0000256" key="1">
    <source>
        <dbReference type="ARBA" id="ARBA00001971"/>
    </source>
</evidence>
<keyword evidence="6 8" id="KW-0408">Iron</keyword>
<reference evidence="9" key="1">
    <citation type="submission" date="2021-02" db="EMBL/GenBank/DDBJ databases">
        <authorList>
            <person name="Syme A R."/>
            <person name="Syme A R."/>
            <person name="Moolhuijzen P."/>
        </authorList>
    </citation>
    <scope>NUCLEOTIDE SEQUENCE</scope>
    <source>
        <strain evidence="9">W1-1</strain>
    </source>
</reference>
<dbReference type="Gene3D" id="1.10.630.10">
    <property type="entry name" value="Cytochrome P450"/>
    <property type="match status" value="1"/>
</dbReference>
<feature type="binding site" description="axial binding residue" evidence="8">
    <location>
        <position position="466"/>
    </location>
    <ligand>
        <name>heme</name>
        <dbReference type="ChEBI" id="CHEBI:30413"/>
    </ligand>
    <ligandPart>
        <name>Fe</name>
        <dbReference type="ChEBI" id="CHEBI:18248"/>
    </ligandPart>
</feature>
<protein>
    <submittedName>
        <fullName evidence="9">BcABA1</fullName>
    </submittedName>
</protein>
<dbReference type="PRINTS" id="PR00463">
    <property type="entry name" value="EP450I"/>
</dbReference>
<evidence type="ECO:0000256" key="4">
    <source>
        <dbReference type="ARBA" id="ARBA00022723"/>
    </source>
</evidence>
<evidence type="ECO:0000256" key="8">
    <source>
        <dbReference type="PIRSR" id="PIRSR602401-1"/>
    </source>
</evidence>
<dbReference type="Pfam" id="PF00067">
    <property type="entry name" value="p450"/>
    <property type="match status" value="1"/>
</dbReference>
<keyword evidence="3 8" id="KW-0349">Heme</keyword>
<dbReference type="GO" id="GO:0004497">
    <property type="term" value="F:monooxygenase activity"/>
    <property type="evidence" value="ECO:0007669"/>
    <property type="project" value="UniProtKB-KW"/>
</dbReference>
<comment type="cofactor">
    <cofactor evidence="1 8">
        <name>heme</name>
        <dbReference type="ChEBI" id="CHEBI:30413"/>
    </cofactor>
</comment>
<evidence type="ECO:0000256" key="6">
    <source>
        <dbReference type="ARBA" id="ARBA00023004"/>
    </source>
</evidence>
<evidence type="ECO:0000256" key="7">
    <source>
        <dbReference type="ARBA" id="ARBA00023033"/>
    </source>
</evidence>
<dbReference type="GO" id="GO:0020037">
    <property type="term" value="F:heme binding"/>
    <property type="evidence" value="ECO:0007669"/>
    <property type="project" value="InterPro"/>
</dbReference>
<organism evidence="9 10">
    <name type="scientific">Pyrenophora teres f. teres</name>
    <dbReference type="NCBI Taxonomy" id="97479"/>
    <lineage>
        <taxon>Eukaryota</taxon>
        <taxon>Fungi</taxon>
        <taxon>Dikarya</taxon>
        <taxon>Ascomycota</taxon>
        <taxon>Pezizomycotina</taxon>
        <taxon>Dothideomycetes</taxon>
        <taxon>Pleosporomycetidae</taxon>
        <taxon>Pleosporales</taxon>
        <taxon>Pleosporineae</taxon>
        <taxon>Pleosporaceae</taxon>
        <taxon>Pyrenophora</taxon>
    </lineage>
</organism>
<keyword evidence="5" id="KW-0560">Oxidoreductase</keyword>
<dbReference type="PANTHER" id="PTHR24305:SF77">
    <property type="entry name" value="CYTOCHROME P450 MONOOXYGENASE"/>
    <property type="match status" value="1"/>
</dbReference>
<dbReference type="PANTHER" id="PTHR24305">
    <property type="entry name" value="CYTOCHROME P450"/>
    <property type="match status" value="1"/>
</dbReference>
<evidence type="ECO:0000313" key="9">
    <source>
        <dbReference type="EMBL" id="CAE7002695.1"/>
    </source>
</evidence>
<evidence type="ECO:0000256" key="3">
    <source>
        <dbReference type="ARBA" id="ARBA00022617"/>
    </source>
</evidence>
<dbReference type="InterPro" id="IPR036396">
    <property type="entry name" value="Cyt_P450_sf"/>
</dbReference>
<dbReference type="AlphaFoldDB" id="A0A6S6VR96"/>
<evidence type="ECO:0000256" key="2">
    <source>
        <dbReference type="ARBA" id="ARBA00010617"/>
    </source>
</evidence>
<evidence type="ECO:0000313" key="10">
    <source>
        <dbReference type="Proteomes" id="UP000472372"/>
    </source>
</evidence>
<dbReference type="InterPro" id="IPR001128">
    <property type="entry name" value="Cyt_P450"/>
</dbReference>
<gene>
    <name evidence="9" type="ORF">PTTW11_01429</name>
</gene>
<dbReference type="GO" id="GO:0016705">
    <property type="term" value="F:oxidoreductase activity, acting on paired donors, with incorporation or reduction of molecular oxygen"/>
    <property type="evidence" value="ECO:0007669"/>
    <property type="project" value="InterPro"/>
</dbReference>
<dbReference type="SUPFAM" id="SSF48264">
    <property type="entry name" value="Cytochrome P450"/>
    <property type="match status" value="1"/>
</dbReference>
<dbReference type="Proteomes" id="UP000472372">
    <property type="component" value="Chromosome 1"/>
</dbReference>
<comment type="similarity">
    <text evidence="2">Belongs to the cytochrome P450 family.</text>
</comment>
<dbReference type="CDD" id="cd11060">
    <property type="entry name" value="CYP57A1-like"/>
    <property type="match status" value="1"/>
</dbReference>
<name>A0A6S6VR96_9PLEO</name>
<dbReference type="InterPro" id="IPR050121">
    <property type="entry name" value="Cytochrome_P450_monoxygenase"/>
</dbReference>
<keyword evidence="4 8" id="KW-0479">Metal-binding</keyword>